<gene>
    <name evidence="2" type="ORF">K452DRAFT_307241</name>
</gene>
<reference evidence="2" key="1">
    <citation type="journal article" date="2020" name="Stud. Mycol.">
        <title>101 Dothideomycetes genomes: a test case for predicting lifestyles and emergence of pathogens.</title>
        <authorList>
            <person name="Haridas S."/>
            <person name="Albert R."/>
            <person name="Binder M."/>
            <person name="Bloem J."/>
            <person name="Labutti K."/>
            <person name="Salamov A."/>
            <person name="Andreopoulos B."/>
            <person name="Baker S."/>
            <person name="Barry K."/>
            <person name="Bills G."/>
            <person name="Bluhm B."/>
            <person name="Cannon C."/>
            <person name="Castanera R."/>
            <person name="Culley D."/>
            <person name="Daum C."/>
            <person name="Ezra D."/>
            <person name="Gonzalez J."/>
            <person name="Henrissat B."/>
            <person name="Kuo A."/>
            <person name="Liang C."/>
            <person name="Lipzen A."/>
            <person name="Lutzoni F."/>
            <person name="Magnuson J."/>
            <person name="Mondo S."/>
            <person name="Nolan M."/>
            <person name="Ohm R."/>
            <person name="Pangilinan J."/>
            <person name="Park H.-J."/>
            <person name="Ramirez L."/>
            <person name="Alfaro M."/>
            <person name="Sun H."/>
            <person name="Tritt A."/>
            <person name="Yoshinaga Y."/>
            <person name="Zwiers L.-H."/>
            <person name="Turgeon B."/>
            <person name="Goodwin S."/>
            <person name="Spatafora J."/>
            <person name="Crous P."/>
            <person name="Grigoriev I."/>
        </authorList>
    </citation>
    <scope>NUCLEOTIDE SEQUENCE</scope>
    <source>
        <strain evidence="2">CBS 121167</strain>
    </source>
</reference>
<dbReference type="GeneID" id="54300546"/>
<feature type="compositionally biased region" description="Basic residues" evidence="1">
    <location>
        <begin position="11"/>
        <end position="23"/>
    </location>
</feature>
<sequence>MPRRALDKMTPLRKKQTLRKRASIRHESTPEEDFEEEFGAYIRRVDLQQNSQLASFRLERGDVILRLSHRADDTLLVHSEVLRQFPYFNATLSGRWGEPMAQLTLPTEASTMNVWQYSLIITKERPIVFFLQCHTESPVEIEVHRHPRLRYDDDLYPVDFLFYMSEYAIGYFEREHPNGQKQHLGSLQIQAINAHKMLLRLLYGLYVDMDSVYTPGIAIEIFADVVAYSEFYGMLDVVAPAITEVLLNTHGLWKDVAEEPLFHLTLAAKLHCECLYDDALKHLISIDKMWPLEPNNALSHHFGSFSGHLNYDVFDFKRMEKYFLKKKLDLQNNMRRYIDDLRSIGSTIKPPFPAYDNWNTEITKSLRKRDGKCRWVARSIYNEWFVRNFSYWGGDDERFNEHFKAACEQIIKYGSQVPPDITIFGNREYLMLLGQHDCPINHRRDPFLCLKQELTRLLLQAAEVVESTIPYRNYFQHSAHYETKYFTGFSHWDKDHYYPWKRPFTGLETDEDQQYSYEWDMAETQKENSKFRSVLDTVQIKSASLEWTRFVSVPEVAGNELILSAHNSLGLVTLELDHGDGLLP</sequence>
<dbReference type="OrthoDB" id="3896443at2759"/>
<accession>A0A6A6BJT3</accession>
<protein>
    <submittedName>
        <fullName evidence="2">Uncharacterized protein</fullName>
    </submittedName>
</protein>
<evidence type="ECO:0000313" key="2">
    <source>
        <dbReference type="EMBL" id="KAF2143888.1"/>
    </source>
</evidence>
<evidence type="ECO:0000256" key="1">
    <source>
        <dbReference type="SAM" id="MobiDB-lite"/>
    </source>
</evidence>
<name>A0A6A6BJT3_9PEZI</name>
<organism evidence="2 3">
    <name type="scientific">Aplosporella prunicola CBS 121167</name>
    <dbReference type="NCBI Taxonomy" id="1176127"/>
    <lineage>
        <taxon>Eukaryota</taxon>
        <taxon>Fungi</taxon>
        <taxon>Dikarya</taxon>
        <taxon>Ascomycota</taxon>
        <taxon>Pezizomycotina</taxon>
        <taxon>Dothideomycetes</taxon>
        <taxon>Dothideomycetes incertae sedis</taxon>
        <taxon>Botryosphaeriales</taxon>
        <taxon>Aplosporellaceae</taxon>
        <taxon>Aplosporella</taxon>
    </lineage>
</organism>
<evidence type="ECO:0000313" key="3">
    <source>
        <dbReference type="Proteomes" id="UP000799438"/>
    </source>
</evidence>
<dbReference type="Proteomes" id="UP000799438">
    <property type="component" value="Unassembled WGS sequence"/>
</dbReference>
<dbReference type="RefSeq" id="XP_033399600.1">
    <property type="nucleotide sequence ID" value="XM_033543049.1"/>
</dbReference>
<dbReference type="EMBL" id="ML995481">
    <property type="protein sequence ID" value="KAF2143888.1"/>
    <property type="molecule type" value="Genomic_DNA"/>
</dbReference>
<dbReference type="AlphaFoldDB" id="A0A6A6BJT3"/>
<feature type="region of interest" description="Disordered" evidence="1">
    <location>
        <begin position="1"/>
        <end position="30"/>
    </location>
</feature>
<proteinExistence type="predicted"/>
<keyword evidence="3" id="KW-1185">Reference proteome</keyword>